<organism evidence="1 2">
    <name type="scientific">Haloplanus rallus</name>
    <dbReference type="NCBI Taxonomy" id="1816183"/>
    <lineage>
        <taxon>Archaea</taxon>
        <taxon>Methanobacteriati</taxon>
        <taxon>Methanobacteriota</taxon>
        <taxon>Stenosarchaea group</taxon>
        <taxon>Halobacteria</taxon>
        <taxon>Halobacteriales</taxon>
        <taxon>Haloferacaceae</taxon>
        <taxon>Haloplanus</taxon>
    </lineage>
</organism>
<protein>
    <submittedName>
        <fullName evidence="1">Uncharacterized protein</fullName>
    </submittedName>
</protein>
<dbReference type="EMBL" id="CP034345">
    <property type="protein sequence ID" value="QGX95997.1"/>
    <property type="molecule type" value="Genomic_DNA"/>
</dbReference>
<sequence length="121" mass="12544">MTFEELRTAAIDRALVGDDPEPALALAGVVDAATPDDDGDTSERPVDPLAATLLAIGSLAAERDRSLDERAWVPGTDADPFVLAGAAAAVRSRNLSLDRAADLANCSPATLDAALDDRTEE</sequence>
<accession>A0A6B9FB25</accession>
<dbReference type="OrthoDB" id="384907at2157"/>
<dbReference type="KEGG" id="hra:EI982_15020"/>
<evidence type="ECO:0000313" key="2">
    <source>
        <dbReference type="Proteomes" id="UP000428325"/>
    </source>
</evidence>
<dbReference type="RefSeq" id="WP_157690457.1">
    <property type="nucleotide sequence ID" value="NZ_CP034345.1"/>
</dbReference>
<dbReference type="Proteomes" id="UP000428325">
    <property type="component" value="Chromosome"/>
</dbReference>
<keyword evidence="2" id="KW-1185">Reference proteome</keyword>
<dbReference type="GeneID" id="99243761"/>
<dbReference type="AlphaFoldDB" id="A0A6B9FB25"/>
<reference evidence="1 2" key="1">
    <citation type="submission" date="2018-12" db="EMBL/GenBank/DDBJ databases">
        <title>Complete genome sequence of Haloplanus rallus MBLA0036.</title>
        <authorList>
            <person name="Nam Y.-d."/>
            <person name="Kang J."/>
            <person name="Chung W.-H."/>
            <person name="Park Y.S."/>
        </authorList>
    </citation>
    <scope>NUCLEOTIDE SEQUENCE [LARGE SCALE GENOMIC DNA]</scope>
    <source>
        <strain evidence="1 2">MBLA0036</strain>
    </source>
</reference>
<name>A0A6B9FB25_9EURY</name>
<gene>
    <name evidence="1" type="ORF">EI982_15020</name>
</gene>
<evidence type="ECO:0000313" key="1">
    <source>
        <dbReference type="EMBL" id="QGX95997.1"/>
    </source>
</evidence>
<proteinExistence type="predicted"/>